<evidence type="ECO:0000256" key="2">
    <source>
        <dbReference type="PIRSR" id="PIRSR600246-3"/>
    </source>
</evidence>
<accession>A0AAN6ERX7</accession>
<feature type="compositionally biased region" description="Polar residues" evidence="3">
    <location>
        <begin position="181"/>
        <end position="198"/>
    </location>
</feature>
<dbReference type="PANTHER" id="PTHR10188:SF8">
    <property type="entry name" value="THREONINE ASPARTASE 1"/>
    <property type="match status" value="1"/>
</dbReference>
<feature type="site" description="Cleavage; by autolysis" evidence="2">
    <location>
        <begin position="339"/>
        <end position="340"/>
    </location>
</feature>
<dbReference type="Pfam" id="PF01112">
    <property type="entry name" value="Asparaginase_2"/>
    <property type="match status" value="2"/>
</dbReference>
<feature type="region of interest" description="Disordered" evidence="3">
    <location>
        <begin position="178"/>
        <end position="218"/>
    </location>
</feature>
<feature type="active site" description="Nucleophile" evidence="1">
    <location>
        <position position="340"/>
    </location>
</feature>
<feature type="region of interest" description="Disordered" evidence="3">
    <location>
        <begin position="499"/>
        <end position="525"/>
    </location>
</feature>
<dbReference type="Gene3D" id="3.60.20.30">
    <property type="entry name" value="(Glycosyl)asparaginase"/>
    <property type="match status" value="1"/>
</dbReference>
<organism evidence="4 5">
    <name type="scientific">Exophiala dermatitidis</name>
    <name type="common">Black yeast-like fungus</name>
    <name type="synonym">Wangiella dermatitidis</name>
    <dbReference type="NCBI Taxonomy" id="5970"/>
    <lineage>
        <taxon>Eukaryota</taxon>
        <taxon>Fungi</taxon>
        <taxon>Dikarya</taxon>
        <taxon>Ascomycota</taxon>
        <taxon>Pezizomycotina</taxon>
        <taxon>Eurotiomycetes</taxon>
        <taxon>Chaetothyriomycetidae</taxon>
        <taxon>Chaetothyriales</taxon>
        <taxon>Herpotrichiellaceae</taxon>
        <taxon>Exophiala</taxon>
    </lineage>
</organism>
<evidence type="ECO:0000313" key="5">
    <source>
        <dbReference type="Proteomes" id="UP001161757"/>
    </source>
</evidence>
<dbReference type="FunFam" id="3.60.20.30:FF:000007">
    <property type="entry name" value="Similar to threonine aspartase"/>
    <property type="match status" value="1"/>
</dbReference>
<evidence type="ECO:0000256" key="1">
    <source>
        <dbReference type="PIRSR" id="PIRSR600246-1"/>
    </source>
</evidence>
<evidence type="ECO:0008006" key="6">
    <source>
        <dbReference type="Google" id="ProtNLM"/>
    </source>
</evidence>
<feature type="region of interest" description="Disordered" evidence="3">
    <location>
        <begin position="243"/>
        <end position="279"/>
    </location>
</feature>
<feature type="compositionally biased region" description="Polar residues" evidence="3">
    <location>
        <begin position="253"/>
        <end position="270"/>
    </location>
</feature>
<reference evidence="4" key="1">
    <citation type="submission" date="2023-01" db="EMBL/GenBank/DDBJ databases">
        <title>Exophiala dermititidis isolated from Cystic Fibrosis Patient.</title>
        <authorList>
            <person name="Kurbessoian T."/>
            <person name="Crocker A."/>
            <person name="Murante D."/>
            <person name="Hogan D.A."/>
            <person name="Stajich J.E."/>
        </authorList>
    </citation>
    <scope>NUCLEOTIDE SEQUENCE</scope>
    <source>
        <strain evidence="4">Ex8</strain>
    </source>
</reference>
<dbReference type="InterPro" id="IPR000246">
    <property type="entry name" value="Peptidase_T2"/>
</dbReference>
<evidence type="ECO:0000256" key="3">
    <source>
        <dbReference type="SAM" id="MobiDB-lite"/>
    </source>
</evidence>
<dbReference type="GO" id="GO:0005737">
    <property type="term" value="C:cytoplasm"/>
    <property type="evidence" value="ECO:0007669"/>
    <property type="project" value="TreeGrafter"/>
</dbReference>
<gene>
    <name evidence="4" type="ORF">HRR80_007377</name>
</gene>
<dbReference type="PANTHER" id="PTHR10188">
    <property type="entry name" value="L-ASPARAGINASE"/>
    <property type="match status" value="1"/>
</dbReference>
<dbReference type="GO" id="GO:0004298">
    <property type="term" value="F:threonine-type endopeptidase activity"/>
    <property type="evidence" value="ECO:0007669"/>
    <property type="project" value="InterPro"/>
</dbReference>
<evidence type="ECO:0000313" key="4">
    <source>
        <dbReference type="EMBL" id="KAJ8988752.1"/>
    </source>
</evidence>
<proteinExistence type="predicted"/>
<sequence length="525" mass="55667">MPRRSHDSGDLCAVFIHAGAGYHSHQNERMHLTAVNDAAKVAMAVLKNGGDATDAVEMAIRLLEDKEITNAGYGSNLTIEGQVECDATMIDHLGRSGAVGAISQVKNPIAVARLVLDESTKPLSLQRVPPNLLVGPGATDYAHNKGIPILPPDFLVSANARERWYRWKMDLEEAKVKEQESLGQNSTQGQTTAFTQAVPSPSASGFSSPAPSPSVLEQRPTLSKLPPMVRPLVASAADVPTLARVGDDRNSRHPSSLNVSPSFATEQSSFVEHGSADDSDLTADDHMPWIASAPKRQKLNGSFDGPMGDEEDIPLELLAVGPQETPNMEHYEREDNITDTVGAIAVDCFGHIAAGSSSGGIGMKHKGRCGPAALVGIGTAVIPADPQDATQTCVATVTSGTGEHMVTTTAAATAAERIYSSVRKENGKLASCNEDEAMYSVIQNDFMTHPGVINTHCAGAIGILAVKKSRDGIYFYFGHNTDSFALASMHSEERKPVCTMSRSKGHGSIAQGGRVTRVKSGRLRG</sequence>
<comment type="caution">
    <text evidence="4">The sequence shown here is derived from an EMBL/GenBank/DDBJ whole genome shotgun (WGS) entry which is preliminary data.</text>
</comment>
<dbReference type="InterPro" id="IPR037464">
    <property type="entry name" value="Taspase1"/>
</dbReference>
<name>A0AAN6ERX7_EXODE</name>
<protein>
    <recommendedName>
        <fullName evidence="6">Taspase, threonine aspartase, 1</fullName>
    </recommendedName>
</protein>
<dbReference type="Proteomes" id="UP001161757">
    <property type="component" value="Unassembled WGS sequence"/>
</dbReference>
<dbReference type="AlphaFoldDB" id="A0AAN6ERX7"/>
<feature type="compositionally biased region" description="Low complexity" evidence="3">
    <location>
        <begin position="199"/>
        <end position="209"/>
    </location>
</feature>
<dbReference type="EMBL" id="JAJGCB010000017">
    <property type="protein sequence ID" value="KAJ8988752.1"/>
    <property type="molecule type" value="Genomic_DNA"/>
</dbReference>
<feature type="compositionally biased region" description="Basic residues" evidence="3">
    <location>
        <begin position="516"/>
        <end position="525"/>
    </location>
</feature>
<dbReference type="SUPFAM" id="SSF56235">
    <property type="entry name" value="N-terminal nucleophile aminohydrolases (Ntn hydrolases)"/>
    <property type="match status" value="1"/>
</dbReference>
<dbReference type="GO" id="GO:0051604">
    <property type="term" value="P:protein maturation"/>
    <property type="evidence" value="ECO:0007669"/>
    <property type="project" value="TreeGrafter"/>
</dbReference>
<dbReference type="InterPro" id="IPR029055">
    <property type="entry name" value="Ntn_hydrolases_N"/>
</dbReference>
<dbReference type="CDD" id="cd04514">
    <property type="entry name" value="Taspase1_like"/>
    <property type="match status" value="1"/>
</dbReference>